<feature type="binding site" evidence="17">
    <location>
        <position position="15"/>
    </location>
    <ligand>
        <name>bacteriochlorophyll a</name>
        <dbReference type="ChEBI" id="CHEBI:61720"/>
        <label>1</label>
        <note>axial binding residue</note>
    </ligand>
    <ligandPart>
        <name>Mg</name>
        <dbReference type="ChEBI" id="CHEBI:25107"/>
    </ligandPart>
</feature>
<dbReference type="InterPro" id="IPR000066">
    <property type="entry name" value="Antenna_a/b"/>
</dbReference>
<evidence type="ECO:0000256" key="6">
    <source>
        <dbReference type="ARBA" id="ARBA00022692"/>
    </source>
</evidence>
<dbReference type="SMR" id="A0A5S8WF94"/>
<feature type="binding site" evidence="17">
    <location>
        <position position="43"/>
    </location>
    <ligand>
        <name>bacteriochlorophyll a</name>
        <dbReference type="ChEBI" id="CHEBI:61720"/>
        <label>2</label>
        <note>axial binding residue</note>
    </ligand>
    <ligandPart>
        <name>Mg</name>
        <dbReference type="ChEBI" id="CHEBI:25107"/>
    </ligandPart>
</feature>
<dbReference type="GO" id="GO:0019684">
    <property type="term" value="P:photosynthesis, light reaction"/>
    <property type="evidence" value="ECO:0007669"/>
    <property type="project" value="InterPro"/>
</dbReference>
<dbReference type="GO" id="GO:0030077">
    <property type="term" value="C:plasma membrane light-harvesting complex"/>
    <property type="evidence" value="ECO:0007669"/>
    <property type="project" value="InterPro"/>
</dbReference>
<dbReference type="Gene3D" id="4.10.220.20">
    <property type="entry name" value="Light-harvesting complex"/>
    <property type="match status" value="1"/>
</dbReference>
<dbReference type="InterPro" id="IPR035889">
    <property type="entry name" value="Light-harvesting_complex"/>
</dbReference>
<evidence type="ECO:0000256" key="12">
    <source>
        <dbReference type="ARBA" id="ARBA00023136"/>
    </source>
</evidence>
<dbReference type="InterPro" id="IPR018332">
    <property type="entry name" value="Antenna_alpha"/>
</dbReference>
<keyword evidence="4" id="KW-0148">Chlorophyll</keyword>
<keyword evidence="8" id="KW-0460">Magnesium</keyword>
<comment type="subcellular location">
    <subcellularLocation>
        <location evidence="2">Cell membrane</location>
    </subcellularLocation>
</comment>
<feature type="transmembrane region" description="Helical" evidence="14">
    <location>
        <begin position="27"/>
        <end position="47"/>
    </location>
</feature>
<evidence type="ECO:0000256" key="1">
    <source>
        <dbReference type="ARBA" id="ARBA00002455"/>
    </source>
</evidence>
<dbReference type="RefSeq" id="WP_084306670.1">
    <property type="nucleotide sequence ID" value="NZ_CP007268.1"/>
</dbReference>
<evidence type="ECO:0000256" key="8">
    <source>
        <dbReference type="ARBA" id="ARBA00022842"/>
    </source>
</evidence>
<proteinExistence type="evidence at protein level"/>
<evidence type="ECO:0000313" key="16">
    <source>
        <dbReference type="PDB" id="6Q53"/>
    </source>
</evidence>
<reference evidence="17" key="1">
    <citation type="journal article" date="2019" name="J. Phys. Chem. B">
        <title>Controlling Photosynthetic Excitons by Selective Pigment Photooxidation.</title>
        <authorList>
            <person name="Leiger K."/>
            <person name="Linnanto J.M."/>
            <person name="Ratsep M."/>
            <person name="Timpmann K."/>
            <person name="Ashikhmin A.A."/>
            <person name="Moskalenko A.A."/>
            <person name="Fufina T.Y."/>
            <person name="Gabdulkhakov A.G."/>
            <person name="Freiberg A."/>
        </authorList>
    </citation>
    <scope>X-RAY CRYSTALLOGRAPHY (3.70 ANGSTROMS) IN COMPLEX WITH BACTERIOCHLOROPHYLL A</scope>
</reference>
<keyword evidence="9" id="KW-0076">Bacteriochlorophyll</keyword>
<keyword evidence="12 14" id="KW-0472">Membrane</keyword>
<protein>
    <submittedName>
        <fullName evidence="16">Light-harvesting protein subunit alpha</fullName>
    </submittedName>
</protein>
<evidence type="ECO:0000256" key="4">
    <source>
        <dbReference type="ARBA" id="ARBA00022494"/>
    </source>
</evidence>
<evidence type="ECO:0000256" key="2">
    <source>
        <dbReference type="ARBA" id="ARBA00004236"/>
    </source>
</evidence>
<accession>A0A5S8WF94</accession>
<keyword evidence="10 14" id="KW-1133">Transmembrane helix</keyword>
<dbReference type="AlphaFoldDB" id="A0A5S8WF94"/>
<keyword evidence="5" id="KW-0042">Antenna complex</keyword>
<keyword evidence="11" id="KW-0157">Chromophore</keyword>
<dbReference type="OrthoDB" id="7362139at2"/>
<evidence type="ECO:0007829" key="17">
    <source>
        <dbReference type="PDB" id="6Q53"/>
    </source>
</evidence>
<evidence type="ECO:0000256" key="10">
    <source>
        <dbReference type="ARBA" id="ARBA00022989"/>
    </source>
</evidence>
<organism evidence="16">
    <name type="scientific">Ectothiorhodospira haloalkaliphila</name>
    <dbReference type="NCBI Taxonomy" id="421628"/>
    <lineage>
        <taxon>Bacteria</taxon>
        <taxon>Pseudomonadati</taxon>
        <taxon>Pseudomonadota</taxon>
        <taxon>Gammaproteobacteria</taxon>
        <taxon>Chromatiales</taxon>
        <taxon>Ectothiorhodospiraceae</taxon>
        <taxon>Ectothiorhodospira</taxon>
    </lineage>
</organism>
<dbReference type="PDB" id="6Q53">
    <property type="method" value="X-ray"/>
    <property type="resolution" value="3.70 A"/>
    <property type="chains" value="A/D=1-61"/>
</dbReference>
<keyword evidence="13" id="KW-0437">Light-harvesting polypeptide</keyword>
<evidence type="ECO:0000259" key="15">
    <source>
        <dbReference type="Pfam" id="PF00556"/>
    </source>
</evidence>
<evidence type="ECO:0000256" key="3">
    <source>
        <dbReference type="ARBA" id="ARBA00022475"/>
    </source>
</evidence>
<dbReference type="Pfam" id="PF00556">
    <property type="entry name" value="LHC"/>
    <property type="match status" value="1"/>
</dbReference>
<dbReference type="GO" id="GO:0046872">
    <property type="term" value="F:metal ion binding"/>
    <property type="evidence" value="ECO:0007669"/>
    <property type="project" value="UniProtKB-KW"/>
</dbReference>
<evidence type="ECO:0000256" key="5">
    <source>
        <dbReference type="ARBA" id="ARBA00022549"/>
    </source>
</evidence>
<evidence type="ECO:0000256" key="9">
    <source>
        <dbReference type="ARBA" id="ARBA00022956"/>
    </source>
</evidence>
<evidence type="ECO:0000256" key="11">
    <source>
        <dbReference type="ARBA" id="ARBA00022991"/>
    </source>
</evidence>
<dbReference type="NCBIfam" id="NF040861">
    <property type="entry name" value="pufA_517_ASD"/>
    <property type="match status" value="1"/>
</dbReference>
<keyword evidence="7" id="KW-0479">Metal-binding</keyword>
<comment type="function">
    <text evidence="1">Antenna complexes are light-harvesting systems, which transfer the excitation energy to the reaction centers.</text>
</comment>
<dbReference type="GO" id="GO:0042314">
    <property type="term" value="F:bacteriochlorophyll binding"/>
    <property type="evidence" value="ECO:0007669"/>
    <property type="project" value="UniProtKB-KW"/>
</dbReference>
<dbReference type="GO" id="GO:0005886">
    <property type="term" value="C:plasma membrane"/>
    <property type="evidence" value="ECO:0007669"/>
    <property type="project" value="UniProtKB-SubCell"/>
</dbReference>
<evidence type="ECO:0000256" key="13">
    <source>
        <dbReference type="ARBA" id="ARBA00023243"/>
    </source>
</evidence>
<evidence type="ECO:0000256" key="14">
    <source>
        <dbReference type="SAM" id="Phobius"/>
    </source>
</evidence>
<keyword evidence="3" id="KW-1003">Cell membrane</keyword>
<dbReference type="SUPFAM" id="SSF56918">
    <property type="entry name" value="Light-harvesting complex subunits"/>
    <property type="match status" value="1"/>
</dbReference>
<name>A0A5S8WF94_9GAMM</name>
<sequence length="61" mass="7133">MSEYRPSRPSNPRDDWKLWLVVNPGTWLIPLLITFLATALIVHSFVFTHEAYNPLTYEVSE</sequence>
<evidence type="ECO:0000256" key="7">
    <source>
        <dbReference type="ARBA" id="ARBA00022723"/>
    </source>
</evidence>
<keyword evidence="6 14" id="KW-0812">Transmembrane</keyword>
<feature type="domain" description="Antenna complex alpha/beta subunit" evidence="15">
    <location>
        <begin position="15"/>
        <end position="48"/>
    </location>
</feature>
<keyword evidence="17" id="KW-0002">3D-structure</keyword>